<dbReference type="Pfam" id="PF03364">
    <property type="entry name" value="Polyketide_cyc"/>
    <property type="match status" value="1"/>
</dbReference>
<feature type="domain" description="Coenzyme Q-binding protein COQ10 START" evidence="2">
    <location>
        <begin position="10"/>
        <end position="130"/>
    </location>
</feature>
<sequence>MSKVEQTIDVDVPLRNAYDQWTQFEEFPRFMEGVEDVRQIDDRHCHWRTKVAGVRQEFDTEIVDQLPDQRIAWRTTGGDVRQKGVVSFQPLDEGHTRVRLAMDVEPDGMAQKAADMTGMLDRRVKGDLKRFKGFIEERADATGGWRGRIRPEDADAGSGAPMGSPDKGPDTMREAPGPVETPGPRGPARGTQSWSLPPDDPDMR</sequence>
<organism evidence="3 4">
    <name type="scientific">Streptomyces nymphaeiformis</name>
    <dbReference type="NCBI Taxonomy" id="2663842"/>
    <lineage>
        <taxon>Bacteria</taxon>
        <taxon>Bacillati</taxon>
        <taxon>Actinomycetota</taxon>
        <taxon>Actinomycetes</taxon>
        <taxon>Kitasatosporales</taxon>
        <taxon>Streptomycetaceae</taxon>
        <taxon>Streptomyces</taxon>
    </lineage>
</organism>
<dbReference type="Gene3D" id="3.30.530.20">
    <property type="match status" value="1"/>
</dbReference>
<dbReference type="EMBL" id="JACHJY010000014">
    <property type="protein sequence ID" value="MBB4986826.1"/>
    <property type="molecule type" value="Genomic_DNA"/>
</dbReference>
<dbReference type="PANTHER" id="PTHR33824:SF7">
    <property type="entry name" value="POLYKETIDE CYCLASE_DEHYDRASE AND LIPID TRANSPORT SUPERFAMILY PROTEIN"/>
    <property type="match status" value="1"/>
</dbReference>
<dbReference type="PANTHER" id="PTHR33824">
    <property type="entry name" value="POLYKETIDE CYCLASE/DEHYDRASE AND LIPID TRANSPORT SUPERFAMILY PROTEIN"/>
    <property type="match status" value="1"/>
</dbReference>
<dbReference type="CDD" id="cd07817">
    <property type="entry name" value="SRPBCC_8"/>
    <property type="match status" value="1"/>
</dbReference>
<evidence type="ECO:0000313" key="4">
    <source>
        <dbReference type="Proteomes" id="UP000582643"/>
    </source>
</evidence>
<evidence type="ECO:0000313" key="3">
    <source>
        <dbReference type="EMBL" id="MBB4986826.1"/>
    </source>
</evidence>
<comment type="caution">
    <text evidence="3">The sequence shown here is derived from an EMBL/GenBank/DDBJ whole genome shotgun (WGS) entry which is preliminary data.</text>
</comment>
<reference evidence="3 4" key="1">
    <citation type="submission" date="2020-08" db="EMBL/GenBank/DDBJ databases">
        <title>Genomic Encyclopedia of Type Strains, Phase III (KMG-III): the genomes of soil and plant-associated and newly described type strains.</title>
        <authorList>
            <person name="Whitman W."/>
        </authorList>
    </citation>
    <scope>NUCLEOTIDE SEQUENCE [LARGE SCALE GENOMIC DNA]</scope>
    <source>
        <strain evidence="3 4">SFB5A</strain>
    </source>
</reference>
<gene>
    <name evidence="3" type="ORF">GGE06_007797</name>
</gene>
<dbReference type="InterPro" id="IPR047137">
    <property type="entry name" value="ORF3"/>
</dbReference>
<feature type="region of interest" description="Disordered" evidence="1">
    <location>
        <begin position="142"/>
        <end position="204"/>
    </location>
</feature>
<dbReference type="InterPro" id="IPR023393">
    <property type="entry name" value="START-like_dom_sf"/>
</dbReference>
<dbReference type="InterPro" id="IPR005031">
    <property type="entry name" value="COQ10_START"/>
</dbReference>
<dbReference type="AlphaFoldDB" id="A0A7W7U8B9"/>
<evidence type="ECO:0000256" key="1">
    <source>
        <dbReference type="SAM" id="MobiDB-lite"/>
    </source>
</evidence>
<protein>
    <submittedName>
        <fullName evidence="3">Putative membrane protein</fullName>
    </submittedName>
</protein>
<accession>A0A7W7U8B9</accession>
<dbReference type="SUPFAM" id="SSF55961">
    <property type="entry name" value="Bet v1-like"/>
    <property type="match status" value="1"/>
</dbReference>
<dbReference type="Proteomes" id="UP000582643">
    <property type="component" value="Unassembled WGS sequence"/>
</dbReference>
<proteinExistence type="predicted"/>
<keyword evidence="4" id="KW-1185">Reference proteome</keyword>
<name>A0A7W7U8B9_9ACTN</name>
<evidence type="ECO:0000259" key="2">
    <source>
        <dbReference type="Pfam" id="PF03364"/>
    </source>
</evidence>